<dbReference type="EMBL" id="DS995900">
    <property type="protein sequence ID" value="EEA25118.1"/>
    <property type="molecule type" value="Genomic_DNA"/>
</dbReference>
<protein>
    <recommendedName>
        <fullName evidence="8">Xylanolytic transcriptional activator regulatory domain-containing protein</fullName>
    </recommendedName>
</protein>
<dbReference type="GO" id="GO:0005634">
    <property type="term" value="C:nucleus"/>
    <property type="evidence" value="ECO:0007669"/>
    <property type="project" value="UniProtKB-SubCell"/>
</dbReference>
<dbReference type="PANTHER" id="PTHR47782">
    <property type="entry name" value="ZN(II)2CYS6 TRANSCRIPTION FACTOR (EUROFUNG)-RELATED"/>
    <property type="match status" value="1"/>
</dbReference>
<dbReference type="InterPro" id="IPR052202">
    <property type="entry name" value="Yeast_MetPath_Reg"/>
</dbReference>
<dbReference type="InterPro" id="IPR007219">
    <property type="entry name" value="XnlR_reg_dom"/>
</dbReference>
<dbReference type="GO" id="GO:0008270">
    <property type="term" value="F:zinc ion binding"/>
    <property type="evidence" value="ECO:0007669"/>
    <property type="project" value="InterPro"/>
</dbReference>
<dbReference type="InterPro" id="IPR036864">
    <property type="entry name" value="Zn2-C6_fun-type_DNA-bd_sf"/>
</dbReference>
<keyword evidence="5" id="KW-0238">DNA-binding</keyword>
<proteinExistence type="predicted"/>
<keyword evidence="4" id="KW-0805">Transcription regulation</keyword>
<dbReference type="GO" id="GO:0006351">
    <property type="term" value="P:DNA-templated transcription"/>
    <property type="evidence" value="ECO:0007669"/>
    <property type="project" value="InterPro"/>
</dbReference>
<dbReference type="GO" id="GO:0000981">
    <property type="term" value="F:DNA-binding transcription factor activity, RNA polymerase II-specific"/>
    <property type="evidence" value="ECO:0007669"/>
    <property type="project" value="InterPro"/>
</dbReference>
<gene>
    <name evidence="9" type="ORF">PMAA_062440</name>
</gene>
<evidence type="ECO:0000256" key="7">
    <source>
        <dbReference type="ARBA" id="ARBA00023242"/>
    </source>
</evidence>
<evidence type="ECO:0000256" key="1">
    <source>
        <dbReference type="ARBA" id="ARBA00004123"/>
    </source>
</evidence>
<dbReference type="GO" id="GO:0043565">
    <property type="term" value="F:sequence-specific DNA binding"/>
    <property type="evidence" value="ECO:0007669"/>
    <property type="project" value="TreeGrafter"/>
</dbReference>
<dbReference type="Pfam" id="PF04082">
    <property type="entry name" value="Fungal_trans"/>
    <property type="match status" value="1"/>
</dbReference>
<keyword evidence="2" id="KW-0479">Metal-binding</keyword>
<dbReference type="PANTHER" id="PTHR47782:SF1">
    <property type="entry name" value="PYRIMIDINE PATHWAY REGULATORY PROTEIN 1"/>
    <property type="match status" value="1"/>
</dbReference>
<name>B6Q9L1_TALMQ</name>
<feature type="domain" description="Xylanolytic transcriptional activator regulatory" evidence="8">
    <location>
        <begin position="326"/>
        <end position="401"/>
    </location>
</feature>
<keyword evidence="7" id="KW-0539">Nucleus</keyword>
<dbReference type="HOGENOM" id="CLU_018404_0_0_1"/>
<dbReference type="PhylomeDB" id="B6Q9L1"/>
<evidence type="ECO:0000313" key="10">
    <source>
        <dbReference type="Proteomes" id="UP000001294"/>
    </source>
</evidence>
<evidence type="ECO:0000256" key="3">
    <source>
        <dbReference type="ARBA" id="ARBA00022833"/>
    </source>
</evidence>
<dbReference type="VEuPathDB" id="FungiDB:PMAA_062440"/>
<dbReference type="Proteomes" id="UP000001294">
    <property type="component" value="Unassembled WGS sequence"/>
</dbReference>
<comment type="subcellular location">
    <subcellularLocation>
        <location evidence="1">Nucleus</location>
    </subcellularLocation>
</comment>
<dbReference type="GO" id="GO:0045944">
    <property type="term" value="P:positive regulation of transcription by RNA polymerase II"/>
    <property type="evidence" value="ECO:0007669"/>
    <property type="project" value="TreeGrafter"/>
</dbReference>
<evidence type="ECO:0000256" key="6">
    <source>
        <dbReference type="ARBA" id="ARBA00023163"/>
    </source>
</evidence>
<dbReference type="CDD" id="cd14723">
    <property type="entry name" value="ZIP_Ppr1"/>
    <property type="match status" value="1"/>
</dbReference>
<dbReference type="Gene3D" id="4.10.240.10">
    <property type="entry name" value="Zn(2)-C6 fungal-type DNA-binding domain"/>
    <property type="match status" value="1"/>
</dbReference>
<dbReference type="SMART" id="SM00906">
    <property type="entry name" value="Fungal_trans"/>
    <property type="match status" value="1"/>
</dbReference>
<organism evidence="9 10">
    <name type="scientific">Talaromyces marneffei (strain ATCC 18224 / CBS 334.59 / QM 7333)</name>
    <name type="common">Penicillium marneffei</name>
    <dbReference type="NCBI Taxonomy" id="441960"/>
    <lineage>
        <taxon>Eukaryota</taxon>
        <taxon>Fungi</taxon>
        <taxon>Dikarya</taxon>
        <taxon>Ascomycota</taxon>
        <taxon>Pezizomycotina</taxon>
        <taxon>Eurotiomycetes</taxon>
        <taxon>Eurotiomycetidae</taxon>
        <taxon>Eurotiales</taxon>
        <taxon>Trichocomaceae</taxon>
        <taxon>Talaromyces</taxon>
        <taxon>Talaromyces sect. Talaromyces</taxon>
    </lineage>
</organism>
<keyword evidence="10" id="KW-1185">Reference proteome</keyword>
<accession>B6Q9L1</accession>
<evidence type="ECO:0000256" key="2">
    <source>
        <dbReference type="ARBA" id="ARBA00022723"/>
    </source>
</evidence>
<evidence type="ECO:0000256" key="5">
    <source>
        <dbReference type="ARBA" id="ARBA00023125"/>
    </source>
</evidence>
<evidence type="ECO:0000313" key="9">
    <source>
        <dbReference type="EMBL" id="EEA25118.1"/>
    </source>
</evidence>
<keyword evidence="6" id="KW-0804">Transcription</keyword>
<evidence type="ECO:0000259" key="8">
    <source>
        <dbReference type="SMART" id="SM00906"/>
    </source>
</evidence>
<dbReference type="STRING" id="441960.B6Q9L1"/>
<dbReference type="OrthoDB" id="189997at2759"/>
<sequence length="691" mass="77386">MTIGRQTWENANAKGVYCHAVVVDGAKSRIPSCSQCIKARAECAGSNPRGGEAPVPRSIVQFLEDEIATLETELSQMGGLDILNASDILILDLHRDVHGFDVNRLGHIEDDHRGTPSLTLDPIHKAILESEDIQTMIAAVSPLESDLTDLVSQVRMGLTPSSSKVSTTPTEIRRSAISPRADRSTIDIKVLKNLPVSLAKSLTEKYIHHLLPQYPFLQPDTIRDQLECVLEFVHRANVTSPVSSTGLCRASSYDCLIIYLIMAISVTLGSAKGGHQGRCFAFSNALYEEGIQHWPSRSSIPSDLAEVQLTLLILLFASINPRAGNVWVLCGTAMRLCFQLGLHREAAEMKWSLGPETLDLRRRIFWSAYCLDRSICSVLHRPLSIPDAAIDAPFPSIQKNPQQNSILAAMSGAYIQWSKLHRLQSEMIEVHFQGGALPEGMSWDDWLVYMEERGRTLNKQWQTTTKGVDEMKHFSFCRFLFTLHRPSPRVPFPSESSLLTCFEAATQWAQIAKEHFEHGYFRRPWFATHHNFEAAMVVLFSLRHAGTAIRRKFDTQQLFERTKLLTSNFLIIASQGWGEVAACAGIYERLLGTLLESVFSPDHVLHFSPTQDSELNRYLYPGPAQSEPLRFGMGPDLMSLPDDLFESFTNEYAVTATGDHAPNPHDGTTHLDWDLLDHWFMDDGFAEITTQ</sequence>
<dbReference type="AlphaFoldDB" id="B6Q9L1"/>
<keyword evidence="3" id="KW-0862">Zinc</keyword>
<evidence type="ECO:0000256" key="4">
    <source>
        <dbReference type="ARBA" id="ARBA00023015"/>
    </source>
</evidence>
<reference evidence="10" key="1">
    <citation type="journal article" date="2015" name="Genome Announc.">
        <title>Genome sequence of the AIDS-associated pathogen Penicillium marneffei (ATCC18224) and its near taxonomic relative Talaromyces stipitatus (ATCC10500).</title>
        <authorList>
            <person name="Nierman W.C."/>
            <person name="Fedorova-Abrams N.D."/>
            <person name="Andrianopoulos A."/>
        </authorList>
    </citation>
    <scope>NUCLEOTIDE SEQUENCE [LARGE SCALE GENOMIC DNA]</scope>
    <source>
        <strain evidence="10">ATCC 18224 / CBS 334.59 / QM 7333</strain>
    </source>
</reference>
<dbReference type="CDD" id="cd12148">
    <property type="entry name" value="fungal_TF_MHR"/>
    <property type="match status" value="1"/>
</dbReference>